<keyword evidence="3" id="KW-0326">Glycosidase</keyword>
<dbReference type="PANTHER" id="PTHR10357:SF179">
    <property type="entry name" value="NEUTRAL AND BASIC AMINO ACID TRANSPORT PROTEIN RBAT"/>
    <property type="match status" value="1"/>
</dbReference>
<evidence type="ECO:0000256" key="1">
    <source>
        <dbReference type="ARBA" id="ARBA00008061"/>
    </source>
</evidence>
<dbReference type="EC" id="3.2.1.1" evidence="3"/>
<dbReference type="Gene3D" id="3.90.400.10">
    <property type="entry name" value="Oligo-1,6-glucosidase, Domain 2"/>
    <property type="match status" value="1"/>
</dbReference>
<reference evidence="5" key="2">
    <citation type="journal article" date="2021" name="PeerJ">
        <title>Extensive microbial diversity within the chicken gut microbiome revealed by metagenomics and culture.</title>
        <authorList>
            <person name="Gilroy R."/>
            <person name="Ravi A."/>
            <person name="Getino M."/>
            <person name="Pursley I."/>
            <person name="Horton D.L."/>
            <person name="Alikhan N.F."/>
            <person name="Baker D."/>
            <person name="Gharbi K."/>
            <person name="Hall N."/>
            <person name="Watson M."/>
            <person name="Adriaenssens E.M."/>
            <person name="Foster-Nyarko E."/>
            <person name="Jarju S."/>
            <person name="Secka A."/>
            <person name="Antonio M."/>
            <person name="Oren A."/>
            <person name="Chaudhuri R.R."/>
            <person name="La Ragione R."/>
            <person name="Hildebrand F."/>
            <person name="Pallen M.J."/>
        </authorList>
    </citation>
    <scope>NUCLEOTIDE SEQUENCE</scope>
    <source>
        <strain evidence="5">ChiW17-6978</strain>
    </source>
</reference>
<dbReference type="GO" id="GO:0043169">
    <property type="term" value="F:cation binding"/>
    <property type="evidence" value="ECO:0007669"/>
    <property type="project" value="InterPro"/>
</dbReference>
<sequence length="499" mass="56841">MIEDNYRNYYEIFVRSFYDSDGDGIGDLQGIIEKLDYIDDLGFNGIWLMPIHPSDSYHKYDVNDYFAVDPSYGTMDDLEELIEECHKRNIRIILDLVLNHTGINHPSFNKSASIHQKYLNGQSLTEEEERWHDYYSFYDTKEDIPGNVGYQKVAGRDFYYECNFSSSMPELNLDNSLVQEDIQKIIDFYLDKGIDGFRLDAVKYYYMGSTAKNVEFLAKLNSWAKQKNPDAYIVGECWDSAQVIEEYYQSGCDSFFNFPGSISSPNGFIMNSINRDGAALGSYFDGMLANIEMASNCIPAPFIDNHDTPRFTSAGDVRKTKFQYALLQMLNGTTFTYYGDEVGLFGTNAGSANKDENVRIPIRWGKDGTGDCSMLSGITGSQYPYPTVAEQMEDRASIYHFYKKVLLIRNQNPEIARGSVSLIEMEKETKKELFIAKEYGGKRIGIIFNFSPTEDLNVAYQTEGFTQVVGQIVVDQDKYIGMQKDNSILLPPYSIAIVK</sequence>
<evidence type="ECO:0000313" key="6">
    <source>
        <dbReference type="Proteomes" id="UP000886758"/>
    </source>
</evidence>
<comment type="catalytic activity">
    <reaction evidence="3">
        <text>Endohydrolysis of (1-&gt;4)-alpha-D-glucosidic linkages in polysaccharides containing three or more (1-&gt;4)-alpha-linked D-glucose units.</text>
        <dbReference type="EC" id="3.2.1.1"/>
    </reaction>
</comment>
<comment type="caution">
    <text evidence="5">The sequence shown here is derived from an EMBL/GenBank/DDBJ whole genome shotgun (WGS) entry which is preliminary data.</text>
</comment>
<dbReference type="Pfam" id="PF00128">
    <property type="entry name" value="Alpha-amylase"/>
    <property type="match status" value="1"/>
</dbReference>
<feature type="domain" description="Glycosyl hydrolase family 13 catalytic" evidence="4">
    <location>
        <begin position="11"/>
        <end position="363"/>
    </location>
</feature>
<keyword evidence="3" id="KW-0119">Carbohydrate metabolism</keyword>
<dbReference type="SMART" id="SM00642">
    <property type="entry name" value="Aamy"/>
    <property type="match status" value="1"/>
</dbReference>
<dbReference type="InterPro" id="IPR045857">
    <property type="entry name" value="O16G_dom_2"/>
</dbReference>
<dbReference type="GO" id="GO:0009313">
    <property type="term" value="P:oligosaccharide catabolic process"/>
    <property type="evidence" value="ECO:0007669"/>
    <property type="project" value="TreeGrafter"/>
</dbReference>
<dbReference type="AlphaFoldDB" id="A0A9D1KK81"/>
<dbReference type="GO" id="GO:0004556">
    <property type="term" value="F:alpha-amylase activity"/>
    <property type="evidence" value="ECO:0007669"/>
    <property type="project" value="UniProtKB-UniRule"/>
</dbReference>
<dbReference type="Proteomes" id="UP000886758">
    <property type="component" value="Unassembled WGS sequence"/>
</dbReference>
<organism evidence="5 6">
    <name type="scientific">Candidatus Pelethenecus faecipullorum</name>
    <dbReference type="NCBI Taxonomy" id="2840900"/>
    <lineage>
        <taxon>Bacteria</taxon>
        <taxon>Bacillati</taxon>
        <taxon>Mycoplasmatota</taxon>
        <taxon>Mollicutes</taxon>
        <taxon>Candidatus Pelethenecus</taxon>
    </lineage>
</organism>
<dbReference type="PRINTS" id="PR00110">
    <property type="entry name" value="ALPHAAMYLASE"/>
</dbReference>
<comment type="similarity">
    <text evidence="1 2">Belongs to the glycosyl hydrolase 13 family.</text>
</comment>
<dbReference type="EMBL" id="DVLF01000107">
    <property type="protein sequence ID" value="HIT50059.1"/>
    <property type="molecule type" value="Genomic_DNA"/>
</dbReference>
<dbReference type="SUPFAM" id="SSF51445">
    <property type="entry name" value="(Trans)glycosidases"/>
    <property type="match status" value="1"/>
</dbReference>
<keyword evidence="3" id="KW-0378">Hydrolase</keyword>
<proteinExistence type="inferred from homology"/>
<evidence type="ECO:0000313" key="5">
    <source>
        <dbReference type="EMBL" id="HIT50059.1"/>
    </source>
</evidence>
<reference evidence="5" key="1">
    <citation type="submission" date="2020-10" db="EMBL/GenBank/DDBJ databases">
        <authorList>
            <person name="Gilroy R."/>
        </authorList>
    </citation>
    <scope>NUCLEOTIDE SEQUENCE</scope>
    <source>
        <strain evidence="5">ChiW17-6978</strain>
    </source>
</reference>
<dbReference type="InterPro" id="IPR017853">
    <property type="entry name" value="GH"/>
</dbReference>
<accession>A0A9D1KK81</accession>
<dbReference type="InterPro" id="IPR006046">
    <property type="entry name" value="Alpha_amylase"/>
</dbReference>
<protein>
    <recommendedName>
        <fullName evidence="3">Alpha-amylase</fullName>
        <ecNumber evidence="3">3.2.1.1</ecNumber>
    </recommendedName>
</protein>
<gene>
    <name evidence="5" type="ORF">IAD46_03430</name>
</gene>
<evidence type="ECO:0000256" key="2">
    <source>
        <dbReference type="RuleBase" id="RU003615"/>
    </source>
</evidence>
<dbReference type="InterPro" id="IPR006047">
    <property type="entry name" value="GH13_cat_dom"/>
</dbReference>
<dbReference type="Gene3D" id="3.20.20.80">
    <property type="entry name" value="Glycosidases"/>
    <property type="match status" value="1"/>
</dbReference>
<evidence type="ECO:0000259" key="4">
    <source>
        <dbReference type="SMART" id="SM00642"/>
    </source>
</evidence>
<dbReference type="PANTHER" id="PTHR10357">
    <property type="entry name" value="ALPHA-AMYLASE FAMILY MEMBER"/>
    <property type="match status" value="1"/>
</dbReference>
<name>A0A9D1KK81_9MOLU</name>
<evidence type="ECO:0000256" key="3">
    <source>
        <dbReference type="RuleBase" id="RU361134"/>
    </source>
</evidence>